<dbReference type="InterPro" id="IPR016181">
    <property type="entry name" value="Acyl_CoA_acyltransferase"/>
</dbReference>
<evidence type="ECO:0000259" key="1">
    <source>
        <dbReference type="PROSITE" id="PS51186"/>
    </source>
</evidence>
<sequence>MTAQDNIIIREVTIDDLKYVKEAVAVVNSAYSTNEGWTSEEEFYKGDRAGDEELEKSIRENGVSCRLLFAFDVIDEKEKLIGTLRVDPVISGEKGHGEIRLFSIAPAYQSRGVGGRLVRFALTHMQELGYTACVMRVFEARTVLLNWYKKMGFAETGERIEFHDQERLKVKGTTFITLQKSF</sequence>
<dbReference type="SUPFAM" id="SSF55729">
    <property type="entry name" value="Acyl-CoA N-acyltransferases (Nat)"/>
    <property type="match status" value="1"/>
</dbReference>
<dbReference type="CDD" id="cd04301">
    <property type="entry name" value="NAT_SF"/>
    <property type="match status" value="1"/>
</dbReference>
<dbReference type="GO" id="GO:0016747">
    <property type="term" value="F:acyltransferase activity, transferring groups other than amino-acyl groups"/>
    <property type="evidence" value="ECO:0007669"/>
    <property type="project" value="InterPro"/>
</dbReference>
<evidence type="ECO:0000313" key="3">
    <source>
        <dbReference type="Proteomes" id="UP001209540"/>
    </source>
</evidence>
<dbReference type="Pfam" id="PF00583">
    <property type="entry name" value="Acetyltransf_1"/>
    <property type="match status" value="1"/>
</dbReference>
<dbReference type="InterPro" id="IPR000182">
    <property type="entry name" value="GNAT_dom"/>
</dbReference>
<gene>
    <name evidence="2" type="ORF">BDA99DRAFT_516411</name>
</gene>
<dbReference type="PROSITE" id="PS51186">
    <property type="entry name" value="GNAT"/>
    <property type="match status" value="1"/>
</dbReference>
<keyword evidence="3" id="KW-1185">Reference proteome</keyword>
<feature type="domain" description="N-acetyltransferase" evidence="1">
    <location>
        <begin position="7"/>
        <end position="171"/>
    </location>
</feature>
<evidence type="ECO:0000313" key="2">
    <source>
        <dbReference type="EMBL" id="KAI9256448.1"/>
    </source>
</evidence>
<reference evidence="2" key="1">
    <citation type="journal article" date="2022" name="IScience">
        <title>Evolution of zygomycete secretomes and the origins of terrestrial fungal ecologies.</title>
        <authorList>
            <person name="Chang Y."/>
            <person name="Wang Y."/>
            <person name="Mondo S."/>
            <person name="Ahrendt S."/>
            <person name="Andreopoulos W."/>
            <person name="Barry K."/>
            <person name="Beard J."/>
            <person name="Benny G.L."/>
            <person name="Blankenship S."/>
            <person name="Bonito G."/>
            <person name="Cuomo C."/>
            <person name="Desiro A."/>
            <person name="Gervers K.A."/>
            <person name="Hundley H."/>
            <person name="Kuo A."/>
            <person name="LaButti K."/>
            <person name="Lang B.F."/>
            <person name="Lipzen A."/>
            <person name="O'Donnell K."/>
            <person name="Pangilinan J."/>
            <person name="Reynolds N."/>
            <person name="Sandor L."/>
            <person name="Smith M.E."/>
            <person name="Tsang A."/>
            <person name="Grigoriev I.V."/>
            <person name="Stajich J.E."/>
            <person name="Spatafora J.W."/>
        </authorList>
    </citation>
    <scope>NUCLEOTIDE SEQUENCE</scope>
    <source>
        <strain evidence="2">RSA 2281</strain>
    </source>
</reference>
<dbReference type="EMBL" id="JAIXMP010000021">
    <property type="protein sequence ID" value="KAI9256448.1"/>
    <property type="molecule type" value="Genomic_DNA"/>
</dbReference>
<name>A0AAD5PBF5_9FUNG</name>
<dbReference type="Proteomes" id="UP001209540">
    <property type="component" value="Unassembled WGS sequence"/>
</dbReference>
<accession>A0AAD5PBF5</accession>
<organism evidence="2 3">
    <name type="scientific">Phascolomyces articulosus</name>
    <dbReference type="NCBI Taxonomy" id="60185"/>
    <lineage>
        <taxon>Eukaryota</taxon>
        <taxon>Fungi</taxon>
        <taxon>Fungi incertae sedis</taxon>
        <taxon>Mucoromycota</taxon>
        <taxon>Mucoromycotina</taxon>
        <taxon>Mucoromycetes</taxon>
        <taxon>Mucorales</taxon>
        <taxon>Lichtheimiaceae</taxon>
        <taxon>Phascolomyces</taxon>
    </lineage>
</organism>
<comment type="caution">
    <text evidence="2">The sequence shown here is derived from an EMBL/GenBank/DDBJ whole genome shotgun (WGS) entry which is preliminary data.</text>
</comment>
<dbReference type="PANTHER" id="PTHR43617">
    <property type="entry name" value="L-AMINO ACID N-ACETYLTRANSFERASE"/>
    <property type="match status" value="1"/>
</dbReference>
<dbReference type="AlphaFoldDB" id="A0AAD5PBF5"/>
<reference evidence="2" key="2">
    <citation type="submission" date="2023-02" db="EMBL/GenBank/DDBJ databases">
        <authorList>
            <consortium name="DOE Joint Genome Institute"/>
            <person name="Mondo S.J."/>
            <person name="Chang Y."/>
            <person name="Wang Y."/>
            <person name="Ahrendt S."/>
            <person name="Andreopoulos W."/>
            <person name="Barry K."/>
            <person name="Beard J."/>
            <person name="Benny G.L."/>
            <person name="Blankenship S."/>
            <person name="Bonito G."/>
            <person name="Cuomo C."/>
            <person name="Desiro A."/>
            <person name="Gervers K.A."/>
            <person name="Hundley H."/>
            <person name="Kuo A."/>
            <person name="LaButti K."/>
            <person name="Lang B.F."/>
            <person name="Lipzen A."/>
            <person name="O'Donnell K."/>
            <person name="Pangilinan J."/>
            <person name="Reynolds N."/>
            <person name="Sandor L."/>
            <person name="Smith M.W."/>
            <person name="Tsang A."/>
            <person name="Grigoriev I.V."/>
            <person name="Stajich J.E."/>
            <person name="Spatafora J.W."/>
        </authorList>
    </citation>
    <scope>NUCLEOTIDE SEQUENCE</scope>
    <source>
        <strain evidence="2">RSA 2281</strain>
    </source>
</reference>
<proteinExistence type="predicted"/>
<dbReference type="Gene3D" id="3.40.630.30">
    <property type="match status" value="1"/>
</dbReference>
<protein>
    <submittedName>
        <fullName evidence="2">Acyl-CoA N-acyltransferase</fullName>
    </submittedName>
</protein>
<dbReference type="InterPro" id="IPR050276">
    <property type="entry name" value="MshD_Acetyltransferase"/>
</dbReference>